<reference evidence="3" key="1">
    <citation type="journal article" date="2023" name="GigaByte">
        <title>Genome assembly of the bearded iris, Iris pallida Lam.</title>
        <authorList>
            <person name="Bruccoleri R.E."/>
            <person name="Oakeley E.J."/>
            <person name="Faust A.M.E."/>
            <person name="Altorfer M."/>
            <person name="Dessus-Babus S."/>
            <person name="Burckhardt D."/>
            <person name="Oertli M."/>
            <person name="Naumann U."/>
            <person name="Petersen F."/>
            <person name="Wong J."/>
        </authorList>
    </citation>
    <scope>NUCLEOTIDE SEQUENCE</scope>
    <source>
        <strain evidence="3">GSM-AAB239-AS_SAM_17_03QT</strain>
    </source>
</reference>
<feature type="region of interest" description="Disordered" evidence="1">
    <location>
        <begin position="19"/>
        <end position="41"/>
    </location>
</feature>
<gene>
    <name evidence="2" type="ORF">M6B38_208935</name>
    <name evidence="3" type="ORF">M6B38_418190</name>
</gene>
<evidence type="ECO:0000313" key="4">
    <source>
        <dbReference type="Proteomes" id="UP001140949"/>
    </source>
</evidence>
<name>A0AAX6FIT0_IRIPA</name>
<dbReference type="Proteomes" id="UP001140949">
    <property type="component" value="Unassembled WGS sequence"/>
</dbReference>
<proteinExistence type="predicted"/>
<dbReference type="GO" id="GO:0016301">
    <property type="term" value="F:kinase activity"/>
    <property type="evidence" value="ECO:0007669"/>
    <property type="project" value="UniProtKB-KW"/>
</dbReference>
<evidence type="ECO:0000256" key="1">
    <source>
        <dbReference type="SAM" id="MobiDB-lite"/>
    </source>
</evidence>
<dbReference type="EMBL" id="JANAVB010040019">
    <property type="protein sequence ID" value="KAJ6799021.1"/>
    <property type="molecule type" value="Genomic_DNA"/>
</dbReference>
<accession>A0AAX6FIT0</accession>
<evidence type="ECO:0000313" key="3">
    <source>
        <dbReference type="EMBL" id="KAJ6816337.1"/>
    </source>
</evidence>
<keyword evidence="3" id="KW-0808">Transferase</keyword>
<protein>
    <submittedName>
        <fullName evidence="3">Proline-rich receptor-like protein kinase PERK2</fullName>
    </submittedName>
</protein>
<dbReference type="EMBL" id="JANAVB010028212">
    <property type="protein sequence ID" value="KAJ6816337.1"/>
    <property type="molecule type" value="Genomic_DNA"/>
</dbReference>
<evidence type="ECO:0000313" key="2">
    <source>
        <dbReference type="EMBL" id="KAJ6799021.1"/>
    </source>
</evidence>
<sequence length="41" mass="4566">MVGMMMDWLQPIEETMMNGGDVASRNGREGTVMVRRGLGHD</sequence>
<comment type="caution">
    <text evidence="3">The sequence shown here is derived from an EMBL/GenBank/DDBJ whole genome shotgun (WGS) entry which is preliminary data.</text>
</comment>
<keyword evidence="3" id="KW-0418">Kinase</keyword>
<reference evidence="3" key="2">
    <citation type="submission" date="2023-04" db="EMBL/GenBank/DDBJ databases">
        <authorList>
            <person name="Bruccoleri R.E."/>
            <person name="Oakeley E.J."/>
            <person name="Faust A.-M."/>
            <person name="Dessus-Babus S."/>
            <person name="Altorfer M."/>
            <person name="Burckhardt D."/>
            <person name="Oertli M."/>
            <person name="Naumann U."/>
            <person name="Petersen F."/>
            <person name="Wong J."/>
        </authorList>
    </citation>
    <scope>NUCLEOTIDE SEQUENCE</scope>
    <source>
        <strain evidence="3">GSM-AAB239-AS_SAM_17_03QT</strain>
        <tissue evidence="3">Leaf</tissue>
    </source>
</reference>
<keyword evidence="3" id="KW-0675">Receptor</keyword>
<organism evidence="3 4">
    <name type="scientific">Iris pallida</name>
    <name type="common">Sweet iris</name>
    <dbReference type="NCBI Taxonomy" id="29817"/>
    <lineage>
        <taxon>Eukaryota</taxon>
        <taxon>Viridiplantae</taxon>
        <taxon>Streptophyta</taxon>
        <taxon>Embryophyta</taxon>
        <taxon>Tracheophyta</taxon>
        <taxon>Spermatophyta</taxon>
        <taxon>Magnoliopsida</taxon>
        <taxon>Liliopsida</taxon>
        <taxon>Asparagales</taxon>
        <taxon>Iridaceae</taxon>
        <taxon>Iridoideae</taxon>
        <taxon>Irideae</taxon>
        <taxon>Iris</taxon>
    </lineage>
</organism>
<dbReference type="AlphaFoldDB" id="A0AAX6FIT0"/>
<keyword evidence="4" id="KW-1185">Reference proteome</keyword>